<gene>
    <name evidence="5" type="primary">rpmC</name>
    <name evidence="7" type="ORF">SAMN05444373_101551</name>
</gene>
<keyword evidence="8" id="KW-1185">Reference proteome</keyword>
<dbReference type="AlphaFoldDB" id="A0A1M6F759"/>
<dbReference type="HAMAP" id="MF_00374">
    <property type="entry name" value="Ribosomal_uL29"/>
    <property type="match status" value="1"/>
</dbReference>
<dbReference type="Proteomes" id="UP000324781">
    <property type="component" value="Unassembled WGS sequence"/>
</dbReference>
<feature type="coiled-coil region" evidence="6">
    <location>
        <begin position="3"/>
        <end position="34"/>
    </location>
</feature>
<dbReference type="InterPro" id="IPR050063">
    <property type="entry name" value="Ribosomal_protein_uL29"/>
</dbReference>
<dbReference type="PANTHER" id="PTHR10916:SF0">
    <property type="entry name" value="LARGE RIBOSOMAL SUBUNIT PROTEIN UL29C"/>
    <property type="match status" value="1"/>
</dbReference>
<reference evidence="7 8" key="1">
    <citation type="submission" date="2016-11" db="EMBL/GenBank/DDBJ databases">
        <authorList>
            <person name="Varghese N."/>
            <person name="Submissions S."/>
        </authorList>
    </citation>
    <scope>NUCLEOTIDE SEQUENCE [LARGE SCALE GENOMIC DNA]</scope>
    <source>
        <strain evidence="7 8">DSM 19027</strain>
    </source>
</reference>
<organism evidence="7 8">
    <name type="scientific">Thermoclostridium caenicola</name>
    <dbReference type="NCBI Taxonomy" id="659425"/>
    <lineage>
        <taxon>Bacteria</taxon>
        <taxon>Bacillati</taxon>
        <taxon>Bacillota</taxon>
        <taxon>Clostridia</taxon>
        <taxon>Eubacteriales</taxon>
        <taxon>Oscillospiraceae</taxon>
        <taxon>Thermoclostridium</taxon>
    </lineage>
</organism>
<evidence type="ECO:0000256" key="2">
    <source>
        <dbReference type="ARBA" id="ARBA00022980"/>
    </source>
</evidence>
<accession>A0A1M6F759</accession>
<dbReference type="InterPro" id="IPR001854">
    <property type="entry name" value="Ribosomal_uL29"/>
</dbReference>
<evidence type="ECO:0000256" key="6">
    <source>
        <dbReference type="SAM" id="Coils"/>
    </source>
</evidence>
<dbReference type="NCBIfam" id="TIGR00012">
    <property type="entry name" value="L29"/>
    <property type="match status" value="1"/>
</dbReference>
<comment type="similarity">
    <text evidence="1 5">Belongs to the universal ribosomal protein uL29 family.</text>
</comment>
<dbReference type="InterPro" id="IPR018254">
    <property type="entry name" value="Ribosomal_uL29_CS"/>
</dbReference>
<dbReference type="PROSITE" id="PS00579">
    <property type="entry name" value="RIBOSOMAL_L29"/>
    <property type="match status" value="1"/>
</dbReference>
<dbReference type="GO" id="GO:0006412">
    <property type="term" value="P:translation"/>
    <property type="evidence" value="ECO:0007669"/>
    <property type="project" value="UniProtKB-UniRule"/>
</dbReference>
<dbReference type="GO" id="GO:0003735">
    <property type="term" value="F:structural constituent of ribosome"/>
    <property type="evidence" value="ECO:0007669"/>
    <property type="project" value="InterPro"/>
</dbReference>
<dbReference type="FunFam" id="1.10.287.310:FF:000001">
    <property type="entry name" value="50S ribosomal protein L29"/>
    <property type="match status" value="1"/>
</dbReference>
<dbReference type="Gene3D" id="1.10.287.310">
    <property type="match status" value="1"/>
</dbReference>
<protein>
    <recommendedName>
        <fullName evidence="4 5">Large ribosomal subunit protein uL29</fullName>
    </recommendedName>
</protein>
<evidence type="ECO:0000256" key="3">
    <source>
        <dbReference type="ARBA" id="ARBA00023274"/>
    </source>
</evidence>
<dbReference type="InterPro" id="IPR036049">
    <property type="entry name" value="Ribosomal_uL29_sf"/>
</dbReference>
<dbReference type="CDD" id="cd00427">
    <property type="entry name" value="Ribosomal_L29_HIP"/>
    <property type="match status" value="1"/>
</dbReference>
<dbReference type="RefSeq" id="WP_149678438.1">
    <property type="nucleotide sequence ID" value="NZ_DAONMB010000001.1"/>
</dbReference>
<evidence type="ECO:0000256" key="5">
    <source>
        <dbReference type="HAMAP-Rule" id="MF_00374"/>
    </source>
</evidence>
<dbReference type="EMBL" id="FQZP01000015">
    <property type="protein sequence ID" value="SHI93513.1"/>
    <property type="molecule type" value="Genomic_DNA"/>
</dbReference>
<dbReference type="GO" id="GO:0022625">
    <property type="term" value="C:cytosolic large ribosomal subunit"/>
    <property type="evidence" value="ECO:0007669"/>
    <property type="project" value="TreeGrafter"/>
</dbReference>
<sequence>MKASELKALREKTRDELNEELNELKAELFKLRFQHATSQLENPMKLRQIKKDIARVQTIIREKELGIRKA</sequence>
<dbReference type="PANTHER" id="PTHR10916">
    <property type="entry name" value="60S RIBOSOMAL PROTEIN L35/50S RIBOSOMAL PROTEIN L29"/>
    <property type="match status" value="1"/>
</dbReference>
<dbReference type="OrthoDB" id="9815192at2"/>
<keyword evidence="2 5" id="KW-0689">Ribosomal protein</keyword>
<evidence type="ECO:0000313" key="8">
    <source>
        <dbReference type="Proteomes" id="UP000324781"/>
    </source>
</evidence>
<keyword evidence="6" id="KW-0175">Coiled coil</keyword>
<dbReference type="SUPFAM" id="SSF46561">
    <property type="entry name" value="Ribosomal protein L29 (L29p)"/>
    <property type="match status" value="1"/>
</dbReference>
<evidence type="ECO:0000256" key="4">
    <source>
        <dbReference type="ARBA" id="ARBA00035204"/>
    </source>
</evidence>
<dbReference type="Pfam" id="PF00831">
    <property type="entry name" value="Ribosomal_L29"/>
    <property type="match status" value="1"/>
</dbReference>
<evidence type="ECO:0000313" key="7">
    <source>
        <dbReference type="EMBL" id="SHI93513.1"/>
    </source>
</evidence>
<proteinExistence type="inferred from homology"/>
<keyword evidence="3 5" id="KW-0687">Ribonucleoprotein</keyword>
<evidence type="ECO:0000256" key="1">
    <source>
        <dbReference type="ARBA" id="ARBA00009254"/>
    </source>
</evidence>
<name>A0A1M6F759_9FIRM</name>